<dbReference type="EMBL" id="CAAALY010018024">
    <property type="protein sequence ID" value="VEL13516.1"/>
    <property type="molecule type" value="Genomic_DNA"/>
</dbReference>
<accession>A0A448WJW7</accession>
<dbReference type="AlphaFoldDB" id="A0A448WJW7"/>
<evidence type="ECO:0000313" key="1">
    <source>
        <dbReference type="EMBL" id="VEL13516.1"/>
    </source>
</evidence>
<organism evidence="1 2">
    <name type="scientific">Protopolystoma xenopodis</name>
    <dbReference type="NCBI Taxonomy" id="117903"/>
    <lineage>
        <taxon>Eukaryota</taxon>
        <taxon>Metazoa</taxon>
        <taxon>Spiralia</taxon>
        <taxon>Lophotrochozoa</taxon>
        <taxon>Platyhelminthes</taxon>
        <taxon>Monogenea</taxon>
        <taxon>Polyopisthocotylea</taxon>
        <taxon>Polystomatidea</taxon>
        <taxon>Polystomatidae</taxon>
        <taxon>Protopolystoma</taxon>
    </lineage>
</organism>
<protein>
    <submittedName>
        <fullName evidence="1">Uncharacterized protein</fullName>
    </submittedName>
</protein>
<sequence>MRVTSTATNDLLQPSEHWLRRFAEVGLHDLDLSRCRHLTAEALLAGLHLWLTEHRLACISDRLAAFQLLAYPVSWLIVRRLEGIRQHLHATTEAPMSSMLPRPDRSDSLFDLSTGRQLWECLAIVRNYFDSSSIRIRHIIDVDGQQMKMAIDDIDNLLGSFQSPGLYVLPSLEEITYRKFASAWTELHKLAMDK</sequence>
<proteinExistence type="predicted"/>
<comment type="caution">
    <text evidence="1">The sequence shown here is derived from an EMBL/GenBank/DDBJ whole genome shotgun (WGS) entry which is preliminary data.</text>
</comment>
<name>A0A448WJW7_9PLAT</name>
<gene>
    <name evidence="1" type="ORF">PXEA_LOCUS6956</name>
</gene>
<dbReference type="Proteomes" id="UP000784294">
    <property type="component" value="Unassembled WGS sequence"/>
</dbReference>
<reference evidence="1" key="1">
    <citation type="submission" date="2018-11" db="EMBL/GenBank/DDBJ databases">
        <authorList>
            <consortium name="Pathogen Informatics"/>
        </authorList>
    </citation>
    <scope>NUCLEOTIDE SEQUENCE</scope>
</reference>
<keyword evidence="2" id="KW-1185">Reference proteome</keyword>
<evidence type="ECO:0000313" key="2">
    <source>
        <dbReference type="Proteomes" id="UP000784294"/>
    </source>
</evidence>